<evidence type="ECO:0000313" key="1">
    <source>
        <dbReference type="EMBL" id="SHI39373.1"/>
    </source>
</evidence>
<dbReference type="InterPro" id="IPR027365">
    <property type="entry name" value="GNAT_acetyltra_YdfB-like"/>
</dbReference>
<sequence>MIRKLKESDRQISLNFLSEEPAINLFIIGDIENNGFDEDFQELWGSFNENNDLVGILLRYHESFVPYFNYKNFNVEGFKRIINSFHGCKIISGKESIVVKFIDILKDPKVKYMNFCELKNRGKLSDNKNNVFIATEKDAKEVYDLLLSIDEFDTISTNSPERISENIRSKTSRIYYSKNEEDEICAVTQSTAECTKAAMIVGVACKKEDRKKGHVTKCLSSLCDDLLKEGKSLCLFYDNPKAGNIYHRLGFENIDRWTMALEKEREEV</sequence>
<proteinExistence type="predicted"/>
<dbReference type="EMBL" id="FQXU01000013">
    <property type="protein sequence ID" value="SHI39373.1"/>
    <property type="molecule type" value="Genomic_DNA"/>
</dbReference>
<dbReference type="InterPro" id="IPR016181">
    <property type="entry name" value="Acyl_CoA_acyltransferase"/>
</dbReference>
<dbReference type="RefSeq" id="WP_073022030.1">
    <property type="nucleotide sequence ID" value="NZ_FQXU01000013.1"/>
</dbReference>
<reference evidence="1 2" key="1">
    <citation type="submission" date="2016-11" db="EMBL/GenBank/DDBJ databases">
        <authorList>
            <person name="Jaros S."/>
            <person name="Januszkiewicz K."/>
            <person name="Wedrychowicz H."/>
        </authorList>
    </citation>
    <scope>NUCLEOTIDE SEQUENCE [LARGE SCALE GENOMIC DNA]</scope>
    <source>
        <strain evidence="1 2">DSM 6191</strain>
    </source>
</reference>
<dbReference type="Gene3D" id="3.40.630.30">
    <property type="match status" value="1"/>
</dbReference>
<accession>A0A1M6AT27</accession>
<organism evidence="1 2">
    <name type="scientific">Clostridium intestinale DSM 6191</name>
    <dbReference type="NCBI Taxonomy" id="1121320"/>
    <lineage>
        <taxon>Bacteria</taxon>
        <taxon>Bacillati</taxon>
        <taxon>Bacillota</taxon>
        <taxon>Clostridia</taxon>
        <taxon>Eubacteriales</taxon>
        <taxon>Clostridiaceae</taxon>
        <taxon>Clostridium</taxon>
    </lineage>
</organism>
<protein>
    <recommendedName>
        <fullName evidence="3">N-acetyltransferase domain-containing protein</fullName>
    </recommendedName>
</protein>
<name>A0A1M6AT27_9CLOT</name>
<dbReference type="SUPFAM" id="SSF55729">
    <property type="entry name" value="Acyl-CoA N-acyltransferases (Nat)"/>
    <property type="match status" value="1"/>
</dbReference>
<dbReference type="AlphaFoldDB" id="A0A1M6AT27"/>
<gene>
    <name evidence="1" type="ORF">SAMN02745941_03747</name>
</gene>
<dbReference type="Proteomes" id="UP000184241">
    <property type="component" value="Unassembled WGS sequence"/>
</dbReference>
<evidence type="ECO:0000313" key="2">
    <source>
        <dbReference type="Proteomes" id="UP000184241"/>
    </source>
</evidence>
<evidence type="ECO:0008006" key="3">
    <source>
        <dbReference type="Google" id="ProtNLM"/>
    </source>
</evidence>
<dbReference type="Pfam" id="PF12746">
    <property type="entry name" value="GNAT_acetyltran"/>
    <property type="match status" value="1"/>
</dbReference>